<dbReference type="EMBL" id="WTVM01000044">
    <property type="protein sequence ID" value="NMG03144.1"/>
    <property type="molecule type" value="Genomic_DNA"/>
</dbReference>
<dbReference type="InterPro" id="IPR036909">
    <property type="entry name" value="Cyt_c-like_dom_sf"/>
</dbReference>
<keyword evidence="2 6" id="KW-0349">Heme</keyword>
<evidence type="ECO:0000256" key="7">
    <source>
        <dbReference type="SAM" id="SignalP"/>
    </source>
</evidence>
<accession>A0A972J883</accession>
<feature type="signal peptide" evidence="7">
    <location>
        <begin position="1"/>
        <end position="18"/>
    </location>
</feature>
<evidence type="ECO:0000256" key="1">
    <source>
        <dbReference type="ARBA" id="ARBA00022448"/>
    </source>
</evidence>
<proteinExistence type="predicted"/>
<dbReference type="AlphaFoldDB" id="A0A972J883"/>
<feature type="chain" id="PRO_5037308117" evidence="7">
    <location>
        <begin position="19"/>
        <end position="109"/>
    </location>
</feature>
<evidence type="ECO:0000256" key="3">
    <source>
        <dbReference type="ARBA" id="ARBA00022723"/>
    </source>
</evidence>
<comment type="PTM">
    <text evidence="6">Binds 1 heme c group covalently per subunit.</text>
</comment>
<sequence>MKLSVLLLFSLFASAALAADEDYAAMVELAWKRGCFNCHDVEQKVRGPAWRDVAVRYRDDETAFGRLIVTVRDGGRGNWGNDFMSPNRRVPEEDIKRLVAWLLTLESER</sequence>
<organism evidence="9 10">
    <name type="scientific">Azoarcus taiwanensis</name>
    <dbReference type="NCBI Taxonomy" id="666964"/>
    <lineage>
        <taxon>Bacteria</taxon>
        <taxon>Pseudomonadati</taxon>
        <taxon>Pseudomonadota</taxon>
        <taxon>Betaproteobacteria</taxon>
        <taxon>Rhodocyclales</taxon>
        <taxon>Zoogloeaceae</taxon>
        <taxon>Azoarcus</taxon>
    </lineage>
</organism>
<keyword evidence="10" id="KW-1185">Reference proteome</keyword>
<dbReference type="PRINTS" id="PR00606">
    <property type="entry name" value="CYTCHROMECID"/>
</dbReference>
<name>A0A972J883_9RHOO</name>
<reference evidence="9" key="1">
    <citation type="submission" date="2019-12" db="EMBL/GenBank/DDBJ databases">
        <title>Comparative genomics gives insights into the taxonomy of the Azoarcus-Aromatoleum group and reveals separate origins of nif in the plant-associated Azoarcus and non-plant-associated Aromatoleum sub-groups.</title>
        <authorList>
            <person name="Lafos M."/>
            <person name="Maluk M."/>
            <person name="Batista M."/>
            <person name="Junghare M."/>
            <person name="Carmona M."/>
            <person name="Faoro H."/>
            <person name="Cruz L.M."/>
            <person name="Battistoni F."/>
            <person name="De Souza E."/>
            <person name="Pedrosa F."/>
            <person name="Chen W.-M."/>
            <person name="Poole P.S."/>
            <person name="Dixon R.A."/>
            <person name="James E.K."/>
        </authorList>
    </citation>
    <scope>NUCLEOTIDE SEQUENCE</scope>
    <source>
        <strain evidence="9">NSC3</strain>
    </source>
</reference>
<evidence type="ECO:0000259" key="8">
    <source>
        <dbReference type="PROSITE" id="PS51007"/>
    </source>
</evidence>
<dbReference type="Gene3D" id="1.10.760.10">
    <property type="entry name" value="Cytochrome c-like domain"/>
    <property type="match status" value="1"/>
</dbReference>
<protein>
    <submittedName>
        <fullName evidence="9">C-type cytochrome</fullName>
    </submittedName>
</protein>
<dbReference type="SUPFAM" id="SSF46626">
    <property type="entry name" value="Cytochrome c"/>
    <property type="match status" value="1"/>
</dbReference>
<dbReference type="GO" id="GO:0020037">
    <property type="term" value="F:heme binding"/>
    <property type="evidence" value="ECO:0007669"/>
    <property type="project" value="InterPro"/>
</dbReference>
<keyword evidence="4" id="KW-0249">Electron transport</keyword>
<feature type="domain" description="Cytochrome c" evidence="8">
    <location>
        <begin position="22"/>
        <end position="106"/>
    </location>
</feature>
<comment type="caution">
    <text evidence="9">The sequence shown here is derived from an EMBL/GenBank/DDBJ whole genome shotgun (WGS) entry which is preliminary data.</text>
</comment>
<evidence type="ECO:0000256" key="2">
    <source>
        <dbReference type="ARBA" id="ARBA00022617"/>
    </source>
</evidence>
<evidence type="ECO:0000313" key="10">
    <source>
        <dbReference type="Proteomes" id="UP000599523"/>
    </source>
</evidence>
<dbReference type="InterPro" id="IPR009056">
    <property type="entry name" value="Cyt_c-like_dom"/>
</dbReference>
<gene>
    <name evidence="9" type="ORF">GPA21_09170</name>
</gene>
<dbReference type="GO" id="GO:0009055">
    <property type="term" value="F:electron transfer activity"/>
    <property type="evidence" value="ECO:0007669"/>
    <property type="project" value="InterPro"/>
</dbReference>
<evidence type="ECO:0000313" key="9">
    <source>
        <dbReference type="EMBL" id="NMG03144.1"/>
    </source>
</evidence>
<feature type="binding site" description="covalent" evidence="6">
    <location>
        <position position="35"/>
    </location>
    <ligand>
        <name>heme c</name>
        <dbReference type="ChEBI" id="CHEBI:61717"/>
    </ligand>
</feature>
<keyword evidence="5 6" id="KW-0408">Iron</keyword>
<dbReference type="Proteomes" id="UP000599523">
    <property type="component" value="Unassembled WGS sequence"/>
</dbReference>
<keyword evidence="7" id="KW-0732">Signal</keyword>
<dbReference type="GO" id="GO:0005506">
    <property type="term" value="F:iron ion binding"/>
    <property type="evidence" value="ECO:0007669"/>
    <property type="project" value="InterPro"/>
</dbReference>
<feature type="binding site" description="covalent" evidence="6">
    <location>
        <position position="39"/>
    </location>
    <ligand>
        <name>heme c</name>
        <dbReference type="ChEBI" id="CHEBI:61717"/>
    </ligand>
</feature>
<dbReference type="Pfam" id="PF00034">
    <property type="entry name" value="Cytochrom_C"/>
    <property type="match status" value="1"/>
</dbReference>
<keyword evidence="1" id="KW-0813">Transport</keyword>
<feature type="binding site" description="covalent" evidence="6">
    <location>
        <position position="84"/>
    </location>
    <ligand>
        <name>heme c</name>
        <dbReference type="ChEBI" id="CHEBI:61717"/>
    </ligand>
</feature>
<dbReference type="PROSITE" id="PS51007">
    <property type="entry name" value="CYTC"/>
    <property type="match status" value="1"/>
</dbReference>
<evidence type="ECO:0000256" key="5">
    <source>
        <dbReference type="ARBA" id="ARBA00023004"/>
    </source>
</evidence>
<evidence type="ECO:0000256" key="6">
    <source>
        <dbReference type="PIRSR" id="PIRSR602324-1"/>
    </source>
</evidence>
<evidence type="ECO:0000256" key="4">
    <source>
        <dbReference type="ARBA" id="ARBA00022982"/>
    </source>
</evidence>
<keyword evidence="3 6" id="KW-0479">Metal-binding</keyword>
<dbReference type="RefSeq" id="WP_168987902.1">
    <property type="nucleotide sequence ID" value="NZ_CAWPHM010000269.1"/>
</dbReference>
<dbReference type="InterPro" id="IPR002324">
    <property type="entry name" value="Cyt_c_ID"/>
</dbReference>